<proteinExistence type="predicted"/>
<feature type="compositionally biased region" description="Basic and acidic residues" evidence="1">
    <location>
        <begin position="11"/>
        <end position="36"/>
    </location>
</feature>
<gene>
    <name evidence="2" type="ORF">GCM10022223_12930</name>
</gene>
<keyword evidence="3" id="KW-1185">Reference proteome</keyword>
<evidence type="ECO:0000313" key="3">
    <source>
        <dbReference type="Proteomes" id="UP001501074"/>
    </source>
</evidence>
<sequence length="57" mass="6514">MRDTPAQVPRRRADEPAPDHRRVQHHDAMEQPDVHGPKAPLTIPQVQALFGTLSVRW</sequence>
<comment type="caution">
    <text evidence="2">The sequence shown here is derived from an EMBL/GenBank/DDBJ whole genome shotgun (WGS) entry which is preliminary data.</text>
</comment>
<reference evidence="3" key="1">
    <citation type="journal article" date="2019" name="Int. J. Syst. Evol. Microbiol.">
        <title>The Global Catalogue of Microorganisms (GCM) 10K type strain sequencing project: providing services to taxonomists for standard genome sequencing and annotation.</title>
        <authorList>
            <consortium name="The Broad Institute Genomics Platform"/>
            <consortium name="The Broad Institute Genome Sequencing Center for Infectious Disease"/>
            <person name="Wu L."/>
            <person name="Ma J."/>
        </authorList>
    </citation>
    <scope>NUCLEOTIDE SEQUENCE [LARGE SCALE GENOMIC DNA]</scope>
    <source>
        <strain evidence="3">JCM 16902</strain>
    </source>
</reference>
<dbReference type="EMBL" id="BAAAZO010000002">
    <property type="protein sequence ID" value="GAA3598954.1"/>
    <property type="molecule type" value="Genomic_DNA"/>
</dbReference>
<protein>
    <submittedName>
        <fullName evidence="2">Uncharacterized protein</fullName>
    </submittedName>
</protein>
<accession>A0ABP6Z7J6</accession>
<evidence type="ECO:0000313" key="2">
    <source>
        <dbReference type="EMBL" id="GAA3598954.1"/>
    </source>
</evidence>
<organism evidence="2 3">
    <name type="scientific">Kineosporia mesophila</name>
    <dbReference type="NCBI Taxonomy" id="566012"/>
    <lineage>
        <taxon>Bacteria</taxon>
        <taxon>Bacillati</taxon>
        <taxon>Actinomycetota</taxon>
        <taxon>Actinomycetes</taxon>
        <taxon>Kineosporiales</taxon>
        <taxon>Kineosporiaceae</taxon>
        <taxon>Kineosporia</taxon>
    </lineage>
</organism>
<name>A0ABP6Z7J6_9ACTN</name>
<evidence type="ECO:0000256" key="1">
    <source>
        <dbReference type="SAM" id="MobiDB-lite"/>
    </source>
</evidence>
<dbReference type="Proteomes" id="UP001501074">
    <property type="component" value="Unassembled WGS sequence"/>
</dbReference>
<feature type="region of interest" description="Disordered" evidence="1">
    <location>
        <begin position="1"/>
        <end position="40"/>
    </location>
</feature>